<keyword evidence="3" id="KW-1185">Reference proteome</keyword>
<keyword evidence="1" id="KW-0812">Transmembrane</keyword>
<proteinExistence type="predicted"/>
<dbReference type="Proteomes" id="UP000199417">
    <property type="component" value="Unassembled WGS sequence"/>
</dbReference>
<protein>
    <submittedName>
        <fullName evidence="2">Uncharacterized protein</fullName>
    </submittedName>
</protein>
<feature type="transmembrane region" description="Helical" evidence="1">
    <location>
        <begin position="58"/>
        <end position="80"/>
    </location>
</feature>
<feature type="transmembrane region" description="Helical" evidence="1">
    <location>
        <begin position="120"/>
        <end position="138"/>
    </location>
</feature>
<evidence type="ECO:0000313" key="2">
    <source>
        <dbReference type="EMBL" id="SDD52785.1"/>
    </source>
</evidence>
<evidence type="ECO:0000256" key="1">
    <source>
        <dbReference type="SAM" id="Phobius"/>
    </source>
</evidence>
<name>A0A1G6VIR1_9NOCA</name>
<evidence type="ECO:0000313" key="3">
    <source>
        <dbReference type="Proteomes" id="UP000199417"/>
    </source>
</evidence>
<keyword evidence="1" id="KW-0472">Membrane</keyword>
<dbReference type="EMBL" id="FNAB01000005">
    <property type="protein sequence ID" value="SDD52785.1"/>
    <property type="molecule type" value="Genomic_DNA"/>
</dbReference>
<dbReference type="AlphaFoldDB" id="A0A1G6VIR1"/>
<accession>A0A1G6VIR1</accession>
<keyword evidence="1" id="KW-1133">Transmembrane helix</keyword>
<feature type="transmembrane region" description="Helical" evidence="1">
    <location>
        <begin position="87"/>
        <end position="108"/>
    </location>
</feature>
<gene>
    <name evidence="2" type="ORF">SAMN05444580_1052</name>
</gene>
<reference evidence="2 3" key="1">
    <citation type="submission" date="2016-10" db="EMBL/GenBank/DDBJ databases">
        <authorList>
            <person name="de Groot N.N."/>
        </authorList>
    </citation>
    <scope>NUCLEOTIDE SEQUENCE [LARGE SCALE GENOMIC DNA]</scope>
    <source>
        <strain evidence="2 3">JCM 11308</strain>
    </source>
</reference>
<sequence length="147" mass="14883">MTFARSAWYGAFAVLGGIAAATLLDLSAVREALAATLAEEQPDAARHDIADTVSLTLLVSAGVAAVLTVAALVGLHLLAGRRRVARMALAAIGAASVASAVGFWSLMADAGDTTGGVLRWAPFGYAGLVLVGVAALFLPPVGRWLGR</sequence>
<organism evidence="2 3">
    <name type="scientific">Rhodococcus tukisamuensis</name>
    <dbReference type="NCBI Taxonomy" id="168276"/>
    <lineage>
        <taxon>Bacteria</taxon>
        <taxon>Bacillati</taxon>
        <taxon>Actinomycetota</taxon>
        <taxon>Actinomycetes</taxon>
        <taxon>Mycobacteriales</taxon>
        <taxon>Nocardiaceae</taxon>
        <taxon>Rhodococcus</taxon>
    </lineage>
</organism>